<evidence type="ECO:0000256" key="1">
    <source>
        <dbReference type="SAM" id="MobiDB-lite"/>
    </source>
</evidence>
<evidence type="ECO:0000313" key="4">
    <source>
        <dbReference type="Proteomes" id="UP000015241"/>
    </source>
</evidence>
<feature type="region of interest" description="Disordered" evidence="1">
    <location>
        <begin position="237"/>
        <end position="263"/>
    </location>
</feature>
<dbReference type="AlphaFoldDB" id="S8FP80"/>
<dbReference type="OrthoDB" id="5987198at2759"/>
<feature type="domain" description="Protein kinase" evidence="2">
    <location>
        <begin position="56"/>
        <end position="368"/>
    </location>
</feature>
<dbReference type="InterPro" id="IPR000719">
    <property type="entry name" value="Prot_kinase_dom"/>
</dbReference>
<dbReference type="STRING" id="743788.S8FP80"/>
<dbReference type="InterPro" id="IPR011009">
    <property type="entry name" value="Kinase-like_dom_sf"/>
</dbReference>
<organism evidence="3 4">
    <name type="scientific">Fomitopsis schrenkii</name>
    <name type="common">Brown rot fungus</name>
    <dbReference type="NCBI Taxonomy" id="2126942"/>
    <lineage>
        <taxon>Eukaryota</taxon>
        <taxon>Fungi</taxon>
        <taxon>Dikarya</taxon>
        <taxon>Basidiomycota</taxon>
        <taxon>Agaricomycotina</taxon>
        <taxon>Agaricomycetes</taxon>
        <taxon>Polyporales</taxon>
        <taxon>Fomitopsis</taxon>
    </lineage>
</organism>
<dbReference type="HOGENOM" id="CLU_044121_2_1_1"/>
<proteinExistence type="predicted"/>
<dbReference type="GO" id="GO:0005524">
    <property type="term" value="F:ATP binding"/>
    <property type="evidence" value="ECO:0007669"/>
    <property type="project" value="InterPro"/>
</dbReference>
<gene>
    <name evidence="3" type="ORF">FOMPIDRAFT_1116619</name>
</gene>
<evidence type="ECO:0000259" key="2">
    <source>
        <dbReference type="PROSITE" id="PS50011"/>
    </source>
</evidence>
<keyword evidence="4" id="KW-1185">Reference proteome</keyword>
<dbReference type="SUPFAM" id="SSF56112">
    <property type="entry name" value="Protein kinase-like (PK-like)"/>
    <property type="match status" value="1"/>
</dbReference>
<dbReference type="SMART" id="SM00220">
    <property type="entry name" value="S_TKc"/>
    <property type="match status" value="1"/>
</dbReference>
<reference evidence="3 4" key="1">
    <citation type="journal article" date="2012" name="Science">
        <title>The Paleozoic origin of enzymatic lignin decomposition reconstructed from 31 fungal genomes.</title>
        <authorList>
            <person name="Floudas D."/>
            <person name="Binder M."/>
            <person name="Riley R."/>
            <person name="Barry K."/>
            <person name="Blanchette R.A."/>
            <person name="Henrissat B."/>
            <person name="Martinez A.T."/>
            <person name="Otillar R."/>
            <person name="Spatafora J.W."/>
            <person name="Yadav J.S."/>
            <person name="Aerts A."/>
            <person name="Benoit I."/>
            <person name="Boyd A."/>
            <person name="Carlson A."/>
            <person name="Copeland A."/>
            <person name="Coutinho P.M."/>
            <person name="de Vries R.P."/>
            <person name="Ferreira P."/>
            <person name="Findley K."/>
            <person name="Foster B."/>
            <person name="Gaskell J."/>
            <person name="Glotzer D."/>
            <person name="Gorecki P."/>
            <person name="Heitman J."/>
            <person name="Hesse C."/>
            <person name="Hori C."/>
            <person name="Igarashi K."/>
            <person name="Jurgens J.A."/>
            <person name="Kallen N."/>
            <person name="Kersten P."/>
            <person name="Kohler A."/>
            <person name="Kuees U."/>
            <person name="Kumar T.K.A."/>
            <person name="Kuo A."/>
            <person name="LaButti K."/>
            <person name="Larrondo L.F."/>
            <person name="Lindquist E."/>
            <person name="Ling A."/>
            <person name="Lombard V."/>
            <person name="Lucas S."/>
            <person name="Lundell T."/>
            <person name="Martin R."/>
            <person name="McLaughlin D.J."/>
            <person name="Morgenstern I."/>
            <person name="Morin E."/>
            <person name="Murat C."/>
            <person name="Nagy L.G."/>
            <person name="Nolan M."/>
            <person name="Ohm R.A."/>
            <person name="Patyshakuliyeva A."/>
            <person name="Rokas A."/>
            <person name="Ruiz-Duenas F.J."/>
            <person name="Sabat G."/>
            <person name="Salamov A."/>
            <person name="Samejima M."/>
            <person name="Schmutz J."/>
            <person name="Slot J.C."/>
            <person name="St John F."/>
            <person name="Stenlid J."/>
            <person name="Sun H."/>
            <person name="Sun S."/>
            <person name="Syed K."/>
            <person name="Tsang A."/>
            <person name="Wiebenga A."/>
            <person name="Young D."/>
            <person name="Pisabarro A."/>
            <person name="Eastwood D.C."/>
            <person name="Martin F."/>
            <person name="Cullen D."/>
            <person name="Grigoriev I.V."/>
            <person name="Hibbett D.S."/>
        </authorList>
    </citation>
    <scope>NUCLEOTIDE SEQUENCE</scope>
    <source>
        <strain evidence="4">FP-58527</strain>
    </source>
</reference>
<dbReference type="Gene3D" id="1.10.510.10">
    <property type="entry name" value="Transferase(Phosphotransferase) domain 1"/>
    <property type="match status" value="1"/>
</dbReference>
<dbReference type="Proteomes" id="UP000015241">
    <property type="component" value="Unassembled WGS sequence"/>
</dbReference>
<sequence length="368" mass="42890">MQRDVIDRSKAYWHDDSKLSQGELVWRDRYAWLKERGYQLRSRYSPNWKPSWLNKGENESGLGAEDGGAFSYTAGHLIDATRISDGRAVVLKGILRKKSPHEAEIAQFLSSEPLRSDPRNHCVPILDVLDDPVDNQTYIVMPMLVMCNIPFFQTVGEVVAFFQQALEGLQFMHQHNVAHRDAMFMSIMMDQSMWPEPRHHVFVTFSRDGTRRLKLSTRTERSPKYYWTDFSLSRRYDPEAGPRREKPAFSGDDSAPEHQGPLYKVPCDPMPTDVYYVGNLIREYANLGFMQELVDDMVRDSHEERPTMDEVFERFTQIRERLHWWEVRVSLICRTDEPVDRRARGARDVFRTARYILKGLSAIPVPGK</sequence>
<evidence type="ECO:0000313" key="3">
    <source>
        <dbReference type="EMBL" id="EPT03086.1"/>
    </source>
</evidence>
<dbReference type="GO" id="GO:0004672">
    <property type="term" value="F:protein kinase activity"/>
    <property type="evidence" value="ECO:0007669"/>
    <property type="project" value="InterPro"/>
</dbReference>
<dbReference type="PROSITE" id="PS50011">
    <property type="entry name" value="PROTEIN_KINASE_DOM"/>
    <property type="match status" value="1"/>
</dbReference>
<name>S8FP80_FOMSC</name>
<protein>
    <recommendedName>
        <fullName evidence="2">Protein kinase domain-containing protein</fullName>
    </recommendedName>
</protein>
<accession>S8FP80</accession>
<feature type="compositionally biased region" description="Basic and acidic residues" evidence="1">
    <location>
        <begin position="237"/>
        <end position="247"/>
    </location>
</feature>
<dbReference type="EMBL" id="KE504131">
    <property type="protein sequence ID" value="EPT03086.1"/>
    <property type="molecule type" value="Genomic_DNA"/>
</dbReference>
<dbReference type="InParanoid" id="S8FP80"/>